<dbReference type="GO" id="GO:0046872">
    <property type="term" value="F:metal ion binding"/>
    <property type="evidence" value="ECO:0007669"/>
    <property type="project" value="UniProtKB-KW"/>
</dbReference>
<protein>
    <submittedName>
        <fullName evidence="7">PIN domain-containing protein</fullName>
    </submittedName>
</protein>
<dbReference type="Pfam" id="PF10130">
    <property type="entry name" value="PIN_2"/>
    <property type="match status" value="1"/>
</dbReference>
<dbReference type="SUPFAM" id="SSF88723">
    <property type="entry name" value="PIN domain-like"/>
    <property type="match status" value="1"/>
</dbReference>
<evidence type="ECO:0000256" key="2">
    <source>
        <dbReference type="ARBA" id="ARBA00022723"/>
    </source>
</evidence>
<feature type="region of interest" description="Disordered" evidence="5">
    <location>
        <begin position="116"/>
        <end position="137"/>
    </location>
</feature>
<dbReference type="InterPro" id="IPR029060">
    <property type="entry name" value="PIN-like_dom_sf"/>
</dbReference>
<feature type="domain" description="PIN" evidence="6">
    <location>
        <begin position="8"/>
        <end position="110"/>
    </location>
</feature>
<name>A0A3N1ZW75_9ACTN</name>
<keyword evidence="2" id="KW-0479">Metal-binding</keyword>
<dbReference type="EMBL" id="RKHG01000001">
    <property type="protein sequence ID" value="ROR55111.1"/>
    <property type="molecule type" value="Genomic_DNA"/>
</dbReference>
<evidence type="ECO:0000256" key="4">
    <source>
        <dbReference type="ARBA" id="ARBA00022842"/>
    </source>
</evidence>
<dbReference type="AlphaFoldDB" id="A0A3N1ZW75"/>
<evidence type="ECO:0000259" key="6">
    <source>
        <dbReference type="Pfam" id="PF10130"/>
    </source>
</evidence>
<gene>
    <name evidence="7" type="ORF">EDD41_2365</name>
</gene>
<sequence length="167" mass="18519">MDQSKSIVLDANILIRLVLGRRVRALVLDHVDQVEFFTPGVCFDDARKYLPSILDRRGVASDGIQDALEVLDGFEGVVRPLDESVYGSARVDALARIASRDAADWPILAVEDAHTRPRSPWRGRSRQRPAGYGGPSTAVEMQRTLNAGPLRTLDNRPVRRGPFKVEC</sequence>
<evidence type="ECO:0000313" key="7">
    <source>
        <dbReference type="EMBL" id="ROR55111.1"/>
    </source>
</evidence>
<keyword evidence="1" id="KW-0540">Nuclease</keyword>
<keyword evidence="3" id="KW-0378">Hydrolase</keyword>
<evidence type="ECO:0000313" key="8">
    <source>
        <dbReference type="Proteomes" id="UP000275749"/>
    </source>
</evidence>
<evidence type="ECO:0000256" key="3">
    <source>
        <dbReference type="ARBA" id="ARBA00022801"/>
    </source>
</evidence>
<reference evidence="7 8" key="1">
    <citation type="submission" date="2018-11" db="EMBL/GenBank/DDBJ databases">
        <title>Sequencing the genomes of 1000 actinobacteria strains.</title>
        <authorList>
            <person name="Klenk H.-P."/>
        </authorList>
    </citation>
    <scope>NUCLEOTIDE SEQUENCE [LARGE SCALE GENOMIC DNA]</scope>
    <source>
        <strain evidence="7 8">DSM 10546</strain>
    </source>
</reference>
<evidence type="ECO:0000256" key="1">
    <source>
        <dbReference type="ARBA" id="ARBA00022722"/>
    </source>
</evidence>
<keyword evidence="4" id="KW-0460">Magnesium</keyword>
<accession>A0A3N1ZW75</accession>
<evidence type="ECO:0000256" key="5">
    <source>
        <dbReference type="SAM" id="MobiDB-lite"/>
    </source>
</evidence>
<organism evidence="7 8">
    <name type="scientific">Luteococcus japonicus</name>
    <dbReference type="NCBI Taxonomy" id="33984"/>
    <lineage>
        <taxon>Bacteria</taxon>
        <taxon>Bacillati</taxon>
        <taxon>Actinomycetota</taxon>
        <taxon>Actinomycetes</taxon>
        <taxon>Propionibacteriales</taxon>
        <taxon>Propionibacteriaceae</taxon>
        <taxon>Luteococcus</taxon>
    </lineage>
</organism>
<dbReference type="GO" id="GO:0004518">
    <property type="term" value="F:nuclease activity"/>
    <property type="evidence" value="ECO:0007669"/>
    <property type="project" value="UniProtKB-KW"/>
</dbReference>
<proteinExistence type="predicted"/>
<dbReference type="GO" id="GO:0016787">
    <property type="term" value="F:hydrolase activity"/>
    <property type="evidence" value="ECO:0007669"/>
    <property type="project" value="UniProtKB-KW"/>
</dbReference>
<dbReference type="Proteomes" id="UP000275749">
    <property type="component" value="Unassembled WGS sequence"/>
</dbReference>
<comment type="caution">
    <text evidence="7">The sequence shown here is derived from an EMBL/GenBank/DDBJ whole genome shotgun (WGS) entry which is preliminary data.</text>
</comment>
<feature type="compositionally biased region" description="Basic residues" evidence="5">
    <location>
        <begin position="116"/>
        <end position="127"/>
    </location>
</feature>
<dbReference type="InterPro" id="IPR002716">
    <property type="entry name" value="PIN_dom"/>
</dbReference>